<reference evidence="2 3" key="1">
    <citation type="submission" date="2019-01" db="EMBL/GenBank/DDBJ databases">
        <title>Coherence of Microcystis species and biogeography revealed through population genomics.</title>
        <authorList>
            <person name="Perez-Carrascal O.M."/>
            <person name="Terrat Y."/>
            <person name="Giani A."/>
            <person name="Fortin N."/>
            <person name="Tromas N."/>
            <person name="Shapiro B.J."/>
        </authorList>
    </citation>
    <scope>NUCLEOTIDE SEQUENCE [LARGE SCALE GENOMIC DNA]</scope>
    <source>
        <strain evidence="2">Ma_OC_H_19870700_S124</strain>
    </source>
</reference>
<protein>
    <submittedName>
        <fullName evidence="2">Phosphopantetheine adenylyltransferase</fullName>
    </submittedName>
</protein>
<feature type="transmembrane region" description="Helical" evidence="1">
    <location>
        <begin position="103"/>
        <end position="121"/>
    </location>
</feature>
<organism evidence="2 3">
    <name type="scientific">Microcystis aeruginosa Ma_OC_H_19870700_S124</name>
    <dbReference type="NCBI Taxonomy" id="2486262"/>
    <lineage>
        <taxon>Bacteria</taxon>
        <taxon>Bacillati</taxon>
        <taxon>Cyanobacteriota</taxon>
        <taxon>Cyanophyceae</taxon>
        <taxon>Oscillatoriophycideae</taxon>
        <taxon>Chroococcales</taxon>
        <taxon>Microcystaceae</taxon>
        <taxon>Microcystis</taxon>
    </lineage>
</organism>
<keyword evidence="1" id="KW-0472">Membrane</keyword>
<sequence length="122" mass="13257">MLKIGISGILILVGLINLVPVFGVLGSKNLLALYGVALEDPNLLILMTHRSVLFGLLGIFLIVAAWRTEFQIAAFVAGIVSMLSFIVIARLTGNYNTEINKIVRADIIASIILLVAIILYFF</sequence>
<feature type="transmembrane region" description="Helical" evidence="1">
    <location>
        <begin position="43"/>
        <end position="66"/>
    </location>
</feature>
<gene>
    <name evidence="2" type="ORF">EWV63_12320</name>
</gene>
<keyword evidence="2" id="KW-0548">Nucleotidyltransferase</keyword>
<dbReference type="AlphaFoldDB" id="A0A552AJT6"/>
<name>A0A552AJT6_MICAE</name>
<dbReference type="Proteomes" id="UP000316280">
    <property type="component" value="Unassembled WGS sequence"/>
</dbReference>
<keyword evidence="2" id="KW-0808">Transferase</keyword>
<evidence type="ECO:0000313" key="2">
    <source>
        <dbReference type="EMBL" id="TRT85747.1"/>
    </source>
</evidence>
<evidence type="ECO:0000256" key="1">
    <source>
        <dbReference type="SAM" id="Phobius"/>
    </source>
</evidence>
<accession>A0A552AJT6</accession>
<feature type="transmembrane region" description="Helical" evidence="1">
    <location>
        <begin position="6"/>
        <end position="31"/>
    </location>
</feature>
<dbReference type="EMBL" id="SFBR01000104">
    <property type="protein sequence ID" value="TRT85747.1"/>
    <property type="molecule type" value="Genomic_DNA"/>
</dbReference>
<keyword evidence="1" id="KW-1133">Transmembrane helix</keyword>
<keyword evidence="1" id="KW-0812">Transmembrane</keyword>
<comment type="caution">
    <text evidence="2">The sequence shown here is derived from an EMBL/GenBank/DDBJ whole genome shotgun (WGS) entry which is preliminary data.</text>
</comment>
<feature type="transmembrane region" description="Helical" evidence="1">
    <location>
        <begin position="72"/>
        <end position="91"/>
    </location>
</feature>
<evidence type="ECO:0000313" key="3">
    <source>
        <dbReference type="Proteomes" id="UP000316280"/>
    </source>
</evidence>
<dbReference type="GO" id="GO:0016779">
    <property type="term" value="F:nucleotidyltransferase activity"/>
    <property type="evidence" value="ECO:0007669"/>
    <property type="project" value="UniProtKB-KW"/>
</dbReference>
<proteinExistence type="predicted"/>